<dbReference type="EMBL" id="JPRM01000015">
    <property type="protein sequence ID" value="KFF16397.1"/>
    <property type="molecule type" value="Genomic_DNA"/>
</dbReference>
<comment type="caution">
    <text evidence="1">The sequence shown here is derived from an EMBL/GenBank/DDBJ whole genome shotgun (WGS) entry which is preliminary data.</text>
</comment>
<keyword evidence="4" id="KW-1185">Reference proteome</keyword>
<evidence type="ECO:0000313" key="3">
    <source>
        <dbReference type="Proteomes" id="UP000028712"/>
    </source>
</evidence>
<dbReference type="Proteomes" id="UP000198424">
    <property type="component" value="Unassembled WGS sequence"/>
</dbReference>
<evidence type="ECO:0000313" key="4">
    <source>
        <dbReference type="Proteomes" id="UP000198424"/>
    </source>
</evidence>
<gene>
    <name evidence="2" type="ORF">B0A62_04820</name>
    <name evidence="1" type="ORF">IW20_11655</name>
</gene>
<dbReference type="RefSeq" id="WP_035622095.1">
    <property type="nucleotide sequence ID" value="NZ_JBEWQG010000001.1"/>
</dbReference>
<sequence>MADLNLKYIAENYIELEEISRSIRISVDKLHQLIEAKLMPEPSYIINSEITISSSLNDSHKTTIVRKYFPNNILELIKANAEKANADEFKAKFKENLLSYLKNHNHKTFAYGNVFDENQKIDSNKAEEALEEEWDYYCKGVYGICTINNNENAIIEKEIAVKRILDFIEKKSAILTPEEKVKLEELNAEFNKVTSSFAPYQRELSSRGKYLDKLLKEFSLDELIQKYN</sequence>
<dbReference type="Pfam" id="PF19531">
    <property type="entry name" value="DUF6058"/>
    <property type="match status" value="1"/>
</dbReference>
<name>A0A086AI83_FLAHY</name>
<evidence type="ECO:0000313" key="1">
    <source>
        <dbReference type="EMBL" id="KFF16397.1"/>
    </source>
</evidence>
<dbReference type="InterPro" id="IPR045694">
    <property type="entry name" value="DUF6058"/>
</dbReference>
<reference evidence="2 4" key="2">
    <citation type="submission" date="2016-11" db="EMBL/GenBank/DDBJ databases">
        <title>Whole genomes of Flavobacteriaceae.</title>
        <authorList>
            <person name="Stine C."/>
            <person name="Li C."/>
            <person name="Tadesse D."/>
        </authorList>
    </citation>
    <scope>NUCLEOTIDE SEQUENCE [LARGE SCALE GENOMIC DNA]</scope>
    <source>
        <strain evidence="2 4">ATCC 29551</strain>
    </source>
</reference>
<dbReference type="EMBL" id="MUGY01000004">
    <property type="protein sequence ID" value="OXA96587.1"/>
    <property type="molecule type" value="Genomic_DNA"/>
</dbReference>
<protein>
    <submittedName>
        <fullName evidence="1">Uncharacterized protein</fullName>
    </submittedName>
</protein>
<evidence type="ECO:0000313" key="2">
    <source>
        <dbReference type="EMBL" id="OXA96587.1"/>
    </source>
</evidence>
<dbReference type="eggNOG" id="ENOG5033P6Q">
    <property type="taxonomic scope" value="Bacteria"/>
</dbReference>
<proteinExistence type="predicted"/>
<dbReference type="Proteomes" id="UP000028712">
    <property type="component" value="Unassembled WGS sequence"/>
</dbReference>
<dbReference type="STRING" id="991.IW20_11655"/>
<accession>A0A086AI83</accession>
<dbReference type="AlphaFoldDB" id="A0A086AI83"/>
<dbReference type="OrthoDB" id="7840905at2"/>
<organism evidence="1 3">
    <name type="scientific">Flavobacterium hydatis</name>
    <name type="common">Cytophaga aquatilis</name>
    <dbReference type="NCBI Taxonomy" id="991"/>
    <lineage>
        <taxon>Bacteria</taxon>
        <taxon>Pseudomonadati</taxon>
        <taxon>Bacteroidota</taxon>
        <taxon>Flavobacteriia</taxon>
        <taxon>Flavobacteriales</taxon>
        <taxon>Flavobacteriaceae</taxon>
        <taxon>Flavobacterium</taxon>
    </lineage>
</organism>
<reference evidence="1 3" key="1">
    <citation type="submission" date="2014-07" db="EMBL/GenBank/DDBJ databases">
        <title>Genome of Flavobacterium hydatis DSM 2063.</title>
        <authorList>
            <person name="Pipes S.E."/>
            <person name="Stropko S.J."/>
            <person name="Newman J.D."/>
        </authorList>
    </citation>
    <scope>NUCLEOTIDE SEQUENCE [LARGE SCALE GENOMIC DNA]</scope>
    <source>
        <strain evidence="1 3">DSM 2063</strain>
    </source>
</reference>